<feature type="transmembrane region" description="Helical" evidence="6">
    <location>
        <begin position="225"/>
        <end position="247"/>
    </location>
</feature>
<dbReference type="Proteomes" id="UP000680348">
    <property type="component" value="Unassembled WGS sequence"/>
</dbReference>
<evidence type="ECO:0000256" key="5">
    <source>
        <dbReference type="ARBA" id="ARBA00023136"/>
    </source>
</evidence>
<evidence type="ECO:0000256" key="6">
    <source>
        <dbReference type="SAM" id="Phobius"/>
    </source>
</evidence>
<feature type="transmembrane region" description="Helical" evidence="6">
    <location>
        <begin position="168"/>
        <end position="188"/>
    </location>
</feature>
<keyword evidence="5 6" id="KW-0472">Membrane</keyword>
<dbReference type="InterPro" id="IPR002549">
    <property type="entry name" value="AI-2E-like"/>
</dbReference>
<gene>
    <name evidence="7" type="ORF">KEU06_18120</name>
</gene>
<dbReference type="EMBL" id="JAGWCR010000009">
    <property type="protein sequence ID" value="MBS3650536.1"/>
    <property type="molecule type" value="Genomic_DNA"/>
</dbReference>
<reference evidence="7" key="1">
    <citation type="submission" date="2021-04" db="EMBL/GenBank/DDBJ databases">
        <title>Pseudaminobacter soli sp. nov., isolated from paddy soil contaminated by heavy metals.</title>
        <authorList>
            <person name="Zhang K."/>
        </authorList>
    </citation>
    <scope>NUCLEOTIDE SEQUENCE</scope>
    <source>
        <strain evidence="7">19-2017</strain>
    </source>
</reference>
<accession>A0A942DZJ7</accession>
<organism evidence="7 8">
    <name type="scientific">Pseudaminobacter soli</name>
    <name type="common">ex Zhang et al. 2022</name>
    <dbReference type="NCBI Taxonomy" id="2831468"/>
    <lineage>
        <taxon>Bacteria</taxon>
        <taxon>Pseudomonadati</taxon>
        <taxon>Pseudomonadota</taxon>
        <taxon>Alphaproteobacteria</taxon>
        <taxon>Hyphomicrobiales</taxon>
        <taxon>Phyllobacteriaceae</taxon>
        <taxon>Pseudaminobacter</taxon>
    </lineage>
</organism>
<dbReference type="Pfam" id="PF01594">
    <property type="entry name" value="AI-2E_transport"/>
    <property type="match status" value="1"/>
</dbReference>
<keyword evidence="3 6" id="KW-0812">Transmembrane</keyword>
<comment type="similarity">
    <text evidence="2">Belongs to the autoinducer-2 exporter (AI-2E) (TC 2.A.86) family.</text>
</comment>
<feature type="transmembrane region" description="Helical" evidence="6">
    <location>
        <begin position="55"/>
        <end position="73"/>
    </location>
</feature>
<keyword evidence="8" id="KW-1185">Reference proteome</keyword>
<comment type="subcellular location">
    <subcellularLocation>
        <location evidence="1">Membrane</location>
        <topology evidence="1">Multi-pass membrane protein</topology>
    </subcellularLocation>
</comment>
<dbReference type="GO" id="GO:0055085">
    <property type="term" value="P:transmembrane transport"/>
    <property type="evidence" value="ECO:0007669"/>
    <property type="project" value="TreeGrafter"/>
</dbReference>
<protein>
    <submittedName>
        <fullName evidence="7">AI-2E family transporter</fullName>
    </submittedName>
</protein>
<dbReference type="AlphaFoldDB" id="A0A942DZJ7"/>
<evidence type="ECO:0000313" key="7">
    <source>
        <dbReference type="EMBL" id="MBS3650536.1"/>
    </source>
</evidence>
<feature type="transmembrane region" description="Helical" evidence="6">
    <location>
        <begin position="85"/>
        <end position="113"/>
    </location>
</feature>
<dbReference type="PANTHER" id="PTHR21716:SF16">
    <property type="entry name" value="BLL1467 PROTEIN"/>
    <property type="match status" value="1"/>
</dbReference>
<dbReference type="GO" id="GO:0016020">
    <property type="term" value="C:membrane"/>
    <property type="evidence" value="ECO:0007669"/>
    <property type="project" value="UniProtKB-SubCell"/>
</dbReference>
<feature type="transmembrane region" description="Helical" evidence="6">
    <location>
        <begin position="253"/>
        <end position="280"/>
    </location>
</feature>
<keyword evidence="4 6" id="KW-1133">Transmembrane helix</keyword>
<feature type="transmembrane region" description="Helical" evidence="6">
    <location>
        <begin position="329"/>
        <end position="355"/>
    </location>
</feature>
<sequence length="378" mass="40496">MSSRSAAATSRKAPPMVRLPPKSNFEVLLARGAQVAVIVIALVAAVAAISAGAYILVPISAGIVIGLMLGPVASRLEAHNMRPGISALIVTVLFLLILLACALAIAAPLALWIERLPQIWTDLKTQLRELSGPLEAVRGMRDQLREFTGGKGIAVSVDDGMGVESMMAFAPAVMGQFLIFFASLYFFVATRNQTRVAILSMCFSRRLRWRVAHVFRDVETLVSKYLISIALINVAEGATVGLALWLIGVPSAAMWGAVATVTNFVVFVGPAVMVAILFAVGLMAFDTLWGSLLPVGVYLFINMLEAQFVTPMVIGKTMTLNPFAVLLSLIFWIWLWGPVGGFIAVPALLIAYAVARNIIPGTVWWSDGAEDDPAGRTS</sequence>
<evidence type="ECO:0000256" key="1">
    <source>
        <dbReference type="ARBA" id="ARBA00004141"/>
    </source>
</evidence>
<evidence type="ECO:0000256" key="2">
    <source>
        <dbReference type="ARBA" id="ARBA00009773"/>
    </source>
</evidence>
<proteinExistence type="inferred from homology"/>
<name>A0A942DZJ7_9HYPH</name>
<feature type="transmembrane region" description="Helical" evidence="6">
    <location>
        <begin position="28"/>
        <end position="49"/>
    </location>
</feature>
<evidence type="ECO:0000256" key="3">
    <source>
        <dbReference type="ARBA" id="ARBA00022692"/>
    </source>
</evidence>
<evidence type="ECO:0000256" key="4">
    <source>
        <dbReference type="ARBA" id="ARBA00022989"/>
    </source>
</evidence>
<comment type="caution">
    <text evidence="7">The sequence shown here is derived from an EMBL/GenBank/DDBJ whole genome shotgun (WGS) entry which is preliminary data.</text>
</comment>
<dbReference type="PANTHER" id="PTHR21716">
    <property type="entry name" value="TRANSMEMBRANE PROTEIN"/>
    <property type="match status" value="1"/>
</dbReference>
<evidence type="ECO:0000313" key="8">
    <source>
        <dbReference type="Proteomes" id="UP000680348"/>
    </source>
</evidence>
<feature type="transmembrane region" description="Helical" evidence="6">
    <location>
        <begin position="287"/>
        <end position="309"/>
    </location>
</feature>
<dbReference type="RefSeq" id="WP_188256078.1">
    <property type="nucleotide sequence ID" value="NZ_JABVCF010000009.1"/>
</dbReference>